<dbReference type="GO" id="GO:0005524">
    <property type="term" value="F:ATP binding"/>
    <property type="evidence" value="ECO:0007669"/>
    <property type="project" value="UniProtKB-KW"/>
</dbReference>
<dbReference type="GO" id="GO:0016887">
    <property type="term" value="F:ATP hydrolysis activity"/>
    <property type="evidence" value="ECO:0007669"/>
    <property type="project" value="InterPro"/>
</dbReference>
<dbReference type="CDD" id="cd03215">
    <property type="entry name" value="ABC_Carb_Monos_II"/>
    <property type="match status" value="1"/>
</dbReference>
<feature type="domain" description="ABC transporter" evidence="5">
    <location>
        <begin position="35"/>
        <end position="270"/>
    </location>
</feature>
<comment type="caution">
    <text evidence="6">The sequence shown here is derived from an EMBL/GenBank/DDBJ whole genome shotgun (WGS) entry which is preliminary data.</text>
</comment>
<evidence type="ECO:0000256" key="2">
    <source>
        <dbReference type="ARBA" id="ARBA00022737"/>
    </source>
</evidence>
<dbReference type="AlphaFoldDB" id="A0A412ZE00"/>
<evidence type="ECO:0000256" key="4">
    <source>
        <dbReference type="ARBA" id="ARBA00022840"/>
    </source>
</evidence>
<dbReference type="InterPro" id="IPR050107">
    <property type="entry name" value="ABC_carbohydrate_import_ATPase"/>
</dbReference>
<keyword evidence="3" id="KW-0547">Nucleotide-binding</keyword>
<evidence type="ECO:0000313" key="7">
    <source>
        <dbReference type="Proteomes" id="UP000284543"/>
    </source>
</evidence>
<dbReference type="EMBL" id="QRZM01000001">
    <property type="protein sequence ID" value="RGV78425.1"/>
    <property type="molecule type" value="Genomic_DNA"/>
</dbReference>
<evidence type="ECO:0000313" key="6">
    <source>
        <dbReference type="EMBL" id="RGV78425.1"/>
    </source>
</evidence>
<dbReference type="CDD" id="cd03216">
    <property type="entry name" value="ABC_Carb_Monos_I"/>
    <property type="match status" value="1"/>
</dbReference>
<dbReference type="Gene3D" id="3.40.50.300">
    <property type="entry name" value="P-loop containing nucleotide triphosphate hydrolases"/>
    <property type="match status" value="2"/>
</dbReference>
<dbReference type="PROSITE" id="PS50893">
    <property type="entry name" value="ABC_TRANSPORTER_2"/>
    <property type="match status" value="2"/>
</dbReference>
<feature type="domain" description="ABC transporter" evidence="5">
    <location>
        <begin position="282"/>
        <end position="524"/>
    </location>
</feature>
<reference evidence="6 7" key="1">
    <citation type="submission" date="2018-08" db="EMBL/GenBank/DDBJ databases">
        <title>A genome reference for cultivated species of the human gut microbiota.</title>
        <authorList>
            <person name="Zou Y."/>
            <person name="Xue W."/>
            <person name="Luo G."/>
        </authorList>
    </citation>
    <scope>NUCLEOTIDE SEQUENCE [LARGE SCALE GENOMIC DNA]</scope>
    <source>
        <strain evidence="6 7">AF14-18</strain>
    </source>
</reference>
<keyword evidence="2" id="KW-0677">Repeat</keyword>
<accession>A0A412ZE00</accession>
<protein>
    <submittedName>
        <fullName evidence="6">Sugar ABC transporter ATP-binding protein</fullName>
    </submittedName>
</protein>
<dbReference type="InterPro" id="IPR027417">
    <property type="entry name" value="P-loop_NTPase"/>
</dbReference>
<sequence>MYPRWKRGVLWNRMPTRCRLLYNKERKIAMVKSVLSAKHIYKSFGSNNVLEDISIEFYSGKVHALLGVNGAGKSTLVKILQGIYKYDAGSLAMEGQEVRFAGPFEAMDRGISMVFQELNLFGEMTVTENVMGNRMLKHRGLIDWKGCHHKVKELLDSLSVAIDPRVKVKTLSLAQQQLIEIAKCVYTNPKVLFLDEPSSSLSKAEETILYDLVRNLKQKGIAIVLITHKMEEVFQLCDTLSILRDGKCVAEGRVDDFKLEVITAHMLGKAVEIFKRTKITNGDPEQILFEVQNLNYKNKLHDVSLQLSRGEILAVSGLVGSGKSDLARTIFGVNRGFTGDILLEGERLRIASPYEASAKGIGYVPISRKDEGILGNFTAQKNITISMLDKVGFLINRKKEHDITLHMMEDFNVQPKNTEQNITSFSGGNQQKIVLSRWIAAKKKLILLDEPTRGVDVGAKQEIYDNLKRLAAQGVGIIIFSSETDELLSSSDRILIMREGRIVKELITARTSSEEILHYSIAAAD</sequence>
<name>A0A412ZE00_9FIRM</name>
<dbReference type="InterPro" id="IPR003593">
    <property type="entry name" value="AAA+_ATPase"/>
</dbReference>
<evidence type="ECO:0000256" key="1">
    <source>
        <dbReference type="ARBA" id="ARBA00022448"/>
    </source>
</evidence>
<dbReference type="PANTHER" id="PTHR43790">
    <property type="entry name" value="CARBOHYDRATE TRANSPORT ATP-BINDING PROTEIN MG119-RELATED"/>
    <property type="match status" value="1"/>
</dbReference>
<dbReference type="SUPFAM" id="SSF52540">
    <property type="entry name" value="P-loop containing nucleoside triphosphate hydrolases"/>
    <property type="match status" value="2"/>
</dbReference>
<keyword evidence="1" id="KW-0813">Transport</keyword>
<dbReference type="SMART" id="SM00382">
    <property type="entry name" value="AAA"/>
    <property type="match status" value="2"/>
</dbReference>
<gene>
    <name evidence="6" type="ORF">DWW02_01405</name>
</gene>
<dbReference type="InterPro" id="IPR003439">
    <property type="entry name" value="ABC_transporter-like_ATP-bd"/>
</dbReference>
<dbReference type="PANTHER" id="PTHR43790:SF9">
    <property type="entry name" value="GALACTOFURANOSE TRANSPORTER ATP-BINDING PROTEIN YTFR"/>
    <property type="match status" value="1"/>
</dbReference>
<dbReference type="PROSITE" id="PS00211">
    <property type="entry name" value="ABC_TRANSPORTER_1"/>
    <property type="match status" value="1"/>
</dbReference>
<proteinExistence type="predicted"/>
<organism evidence="6 7">
    <name type="scientific">Enterocloster bolteae</name>
    <dbReference type="NCBI Taxonomy" id="208479"/>
    <lineage>
        <taxon>Bacteria</taxon>
        <taxon>Bacillati</taxon>
        <taxon>Bacillota</taxon>
        <taxon>Clostridia</taxon>
        <taxon>Lachnospirales</taxon>
        <taxon>Lachnospiraceae</taxon>
        <taxon>Enterocloster</taxon>
    </lineage>
</organism>
<dbReference type="Pfam" id="PF00005">
    <property type="entry name" value="ABC_tran"/>
    <property type="match status" value="2"/>
</dbReference>
<dbReference type="Proteomes" id="UP000284543">
    <property type="component" value="Unassembled WGS sequence"/>
</dbReference>
<evidence type="ECO:0000256" key="3">
    <source>
        <dbReference type="ARBA" id="ARBA00022741"/>
    </source>
</evidence>
<dbReference type="InterPro" id="IPR017871">
    <property type="entry name" value="ABC_transporter-like_CS"/>
</dbReference>
<evidence type="ECO:0000259" key="5">
    <source>
        <dbReference type="PROSITE" id="PS50893"/>
    </source>
</evidence>
<keyword evidence="4 6" id="KW-0067">ATP-binding</keyword>